<sequence>MCPWDTQVFPPPSGPKGGAGNTVPCSWLGERAVSGLLGNPCPGVGQPAGAPAAKTDPAPRMARAQGLRTPCPRLSPSGDRLAHDRAARVAEPRSGGLGGGCHVAPRTCAS</sequence>
<feature type="region of interest" description="Disordered" evidence="1">
    <location>
        <begin position="66"/>
        <end position="100"/>
    </location>
</feature>
<evidence type="ECO:0000256" key="1">
    <source>
        <dbReference type="SAM" id="MobiDB-lite"/>
    </source>
</evidence>
<accession>A0A9X9PW43</accession>
<proteinExistence type="predicted"/>
<feature type="region of interest" description="Disordered" evidence="1">
    <location>
        <begin position="1"/>
        <end position="22"/>
    </location>
</feature>
<dbReference type="AlphaFoldDB" id="A0A9X9PW43"/>
<comment type="caution">
    <text evidence="2">The sequence shown here is derived from an EMBL/GenBank/DDBJ whole genome shotgun (WGS) entry which is preliminary data.</text>
</comment>
<dbReference type="EMBL" id="CYRY02004768">
    <property type="protein sequence ID" value="VCW69244.1"/>
    <property type="molecule type" value="Genomic_DNA"/>
</dbReference>
<feature type="compositionally biased region" description="Basic and acidic residues" evidence="1">
    <location>
        <begin position="80"/>
        <end position="91"/>
    </location>
</feature>
<name>A0A9X9PW43_GULGU</name>
<organism evidence="2 3">
    <name type="scientific">Gulo gulo</name>
    <name type="common">Wolverine</name>
    <name type="synonym">Gluton</name>
    <dbReference type="NCBI Taxonomy" id="48420"/>
    <lineage>
        <taxon>Eukaryota</taxon>
        <taxon>Metazoa</taxon>
        <taxon>Chordata</taxon>
        <taxon>Craniata</taxon>
        <taxon>Vertebrata</taxon>
        <taxon>Euteleostomi</taxon>
        <taxon>Mammalia</taxon>
        <taxon>Eutheria</taxon>
        <taxon>Laurasiatheria</taxon>
        <taxon>Carnivora</taxon>
        <taxon>Caniformia</taxon>
        <taxon>Musteloidea</taxon>
        <taxon>Mustelidae</taxon>
        <taxon>Guloninae</taxon>
        <taxon>Gulo</taxon>
    </lineage>
</organism>
<evidence type="ECO:0000313" key="2">
    <source>
        <dbReference type="EMBL" id="VCW69244.1"/>
    </source>
</evidence>
<protein>
    <submittedName>
        <fullName evidence="2">Uncharacterized protein</fullName>
    </submittedName>
</protein>
<evidence type="ECO:0000313" key="3">
    <source>
        <dbReference type="Proteomes" id="UP000269945"/>
    </source>
</evidence>
<keyword evidence="3" id="KW-1185">Reference proteome</keyword>
<dbReference type="Proteomes" id="UP000269945">
    <property type="component" value="Unassembled WGS sequence"/>
</dbReference>
<reference evidence="2 3" key="1">
    <citation type="submission" date="2018-10" db="EMBL/GenBank/DDBJ databases">
        <authorList>
            <person name="Ekblom R."/>
            <person name="Jareborg N."/>
        </authorList>
    </citation>
    <scope>NUCLEOTIDE SEQUENCE [LARGE SCALE GENOMIC DNA]</scope>
    <source>
        <tissue evidence="2">Muscle</tissue>
    </source>
</reference>
<gene>
    <name evidence="2" type="ORF">BN2614_LOCUS2</name>
</gene>